<dbReference type="InterPro" id="IPR003137">
    <property type="entry name" value="PA_domain"/>
</dbReference>
<dbReference type="GO" id="GO:0004177">
    <property type="term" value="F:aminopeptidase activity"/>
    <property type="evidence" value="ECO:0007669"/>
    <property type="project" value="UniProtKB-KW"/>
</dbReference>
<reference evidence="20" key="1">
    <citation type="submission" date="2025-08" db="UniProtKB">
        <authorList>
            <consortium name="Ensembl"/>
        </authorList>
    </citation>
    <scope>IDENTIFICATION</scope>
</reference>
<comment type="subcellular location">
    <subcellularLocation>
        <location evidence="2">Apical cell membrane</location>
        <topology evidence="2">Single-pass type II membrane protein</topology>
    </subcellularLocation>
</comment>
<evidence type="ECO:0000313" key="20">
    <source>
        <dbReference type="Ensembl" id="ENSMLEP00000039020.1"/>
    </source>
</evidence>
<keyword evidence="10" id="KW-0812">Transmembrane</keyword>
<evidence type="ECO:0000256" key="4">
    <source>
        <dbReference type="ARBA" id="ARBA00022438"/>
    </source>
</evidence>
<dbReference type="PANTHER" id="PTHR10404">
    <property type="entry name" value="N-ACETYLATED-ALPHA-LINKED ACIDIC DIPEPTIDASE"/>
    <property type="match status" value="1"/>
</dbReference>
<dbReference type="Pfam" id="PF02225">
    <property type="entry name" value="PA"/>
    <property type="match status" value="1"/>
</dbReference>
<dbReference type="InterPro" id="IPR007365">
    <property type="entry name" value="TFR-like_dimer_dom"/>
</dbReference>
<dbReference type="InterPro" id="IPR046450">
    <property type="entry name" value="PA_dom_sf"/>
</dbReference>
<evidence type="ECO:0000256" key="2">
    <source>
        <dbReference type="ARBA" id="ARBA00004655"/>
    </source>
</evidence>
<dbReference type="GO" id="GO:0008237">
    <property type="term" value="F:metallopeptidase activity"/>
    <property type="evidence" value="ECO:0007669"/>
    <property type="project" value="UniProtKB-KW"/>
</dbReference>
<keyword evidence="21" id="KW-1185">Reference proteome</keyword>
<keyword evidence="8" id="KW-0862">Zinc</keyword>
<dbReference type="SUPFAM" id="SSF47672">
    <property type="entry name" value="Transferrin receptor-like dimerisation domain"/>
    <property type="match status" value="1"/>
</dbReference>
<dbReference type="InterPro" id="IPR007484">
    <property type="entry name" value="Peptidase_M28"/>
</dbReference>
<dbReference type="SUPFAM" id="SSF53187">
    <property type="entry name" value="Zn-dependent exopeptidases"/>
    <property type="match status" value="1"/>
</dbReference>
<dbReference type="InterPro" id="IPR036757">
    <property type="entry name" value="TFR-like_dimer_dom_sf"/>
</dbReference>
<dbReference type="GeneTree" id="ENSGT01030000234598"/>
<evidence type="ECO:0000256" key="10">
    <source>
        <dbReference type="ARBA" id="ARBA00022968"/>
    </source>
</evidence>
<keyword evidence="7" id="KW-0378">Hydrolase</keyword>
<dbReference type="Pfam" id="PF04253">
    <property type="entry name" value="TFR_dimer"/>
    <property type="match status" value="1"/>
</dbReference>
<keyword evidence="13" id="KW-0325">Glycoprotein</keyword>
<evidence type="ECO:0000256" key="5">
    <source>
        <dbReference type="ARBA" id="ARBA00022670"/>
    </source>
</evidence>
<keyword evidence="11" id="KW-0482">Metalloprotease</keyword>
<evidence type="ECO:0000256" key="12">
    <source>
        <dbReference type="ARBA" id="ARBA00023157"/>
    </source>
</evidence>
<comment type="cofactor">
    <cofactor evidence="1">
        <name>Zn(2+)</name>
        <dbReference type="ChEBI" id="CHEBI:29105"/>
    </cofactor>
</comment>
<organism evidence="20 21">
    <name type="scientific">Mandrillus leucophaeus</name>
    <name type="common">Drill</name>
    <name type="synonym">Papio leucophaeus</name>
    <dbReference type="NCBI Taxonomy" id="9568"/>
    <lineage>
        <taxon>Eukaryota</taxon>
        <taxon>Metazoa</taxon>
        <taxon>Chordata</taxon>
        <taxon>Craniata</taxon>
        <taxon>Vertebrata</taxon>
        <taxon>Euteleostomi</taxon>
        <taxon>Mammalia</taxon>
        <taxon>Eutheria</taxon>
        <taxon>Euarchontoglires</taxon>
        <taxon>Primates</taxon>
        <taxon>Haplorrhini</taxon>
        <taxon>Catarrhini</taxon>
        <taxon>Cercopithecidae</taxon>
        <taxon>Cercopithecinae</taxon>
        <taxon>Mandrillus</taxon>
    </lineage>
</organism>
<dbReference type="GO" id="GO:0006508">
    <property type="term" value="P:proteolysis"/>
    <property type="evidence" value="ECO:0007669"/>
    <property type="project" value="UniProtKB-KW"/>
</dbReference>
<dbReference type="Pfam" id="PF04389">
    <property type="entry name" value="Peptidase_M28"/>
    <property type="match status" value="1"/>
</dbReference>
<dbReference type="Proteomes" id="UP000233140">
    <property type="component" value="Unassembled WGS sequence"/>
</dbReference>
<evidence type="ECO:0000256" key="14">
    <source>
        <dbReference type="ARBA" id="ARBA00059290"/>
    </source>
</evidence>
<dbReference type="GO" id="GO:0046872">
    <property type="term" value="F:metal ion binding"/>
    <property type="evidence" value="ECO:0007669"/>
    <property type="project" value="UniProtKB-KW"/>
</dbReference>
<proteinExistence type="inferred from homology"/>
<dbReference type="AlphaFoldDB" id="A0A2K6AG66"/>
<evidence type="ECO:0000259" key="18">
    <source>
        <dbReference type="Pfam" id="PF04253"/>
    </source>
</evidence>
<dbReference type="GO" id="GO:0016324">
    <property type="term" value="C:apical plasma membrane"/>
    <property type="evidence" value="ECO:0007669"/>
    <property type="project" value="UniProtKB-SubCell"/>
</dbReference>
<reference evidence="20" key="2">
    <citation type="submission" date="2025-09" db="UniProtKB">
        <authorList>
            <consortium name="Ensembl"/>
        </authorList>
    </citation>
    <scope>IDENTIFICATION</scope>
</reference>
<evidence type="ECO:0000256" key="7">
    <source>
        <dbReference type="ARBA" id="ARBA00022801"/>
    </source>
</evidence>
<protein>
    <recommendedName>
        <fullName evidence="15">Aminopeptidase NAALADL1</fullName>
    </recommendedName>
    <alternativeName>
        <fullName evidence="16">N-acetylated-alpha-linked acidic dipeptidase-like protein</fullName>
    </alternativeName>
</protein>
<keyword evidence="12" id="KW-1015">Disulfide bond</keyword>
<feature type="domain" description="Peptidase M28" evidence="19">
    <location>
        <begin position="356"/>
        <end position="564"/>
    </location>
</feature>
<evidence type="ECO:0000256" key="15">
    <source>
        <dbReference type="ARBA" id="ARBA00068168"/>
    </source>
</evidence>
<dbReference type="Gene3D" id="3.40.630.10">
    <property type="entry name" value="Zn peptidases"/>
    <property type="match status" value="1"/>
</dbReference>
<dbReference type="Gene3D" id="1.20.930.40">
    <property type="entry name" value="Transferrin receptor-like, dimerisation domain"/>
    <property type="match status" value="1"/>
</dbReference>
<gene>
    <name evidence="20" type="primary">NAALADL1</name>
</gene>
<dbReference type="FunFam" id="1.20.930.40:FF:000001">
    <property type="entry name" value="N-acetylated-alpha-linked acidic dipeptidase 2"/>
    <property type="match status" value="1"/>
</dbReference>
<keyword evidence="9" id="KW-0106">Calcium</keyword>
<dbReference type="PANTHER" id="PTHR10404:SF50">
    <property type="entry name" value="AMINOPEPTIDASE NAALADL1"/>
    <property type="match status" value="1"/>
</dbReference>
<dbReference type="InterPro" id="IPR039373">
    <property type="entry name" value="Peptidase_M28B"/>
</dbReference>
<keyword evidence="6" id="KW-0479">Metal-binding</keyword>
<evidence type="ECO:0000313" key="21">
    <source>
        <dbReference type="Proteomes" id="UP000233140"/>
    </source>
</evidence>
<evidence type="ECO:0000256" key="8">
    <source>
        <dbReference type="ARBA" id="ARBA00022833"/>
    </source>
</evidence>
<dbReference type="GO" id="GO:0004180">
    <property type="term" value="F:carboxypeptidase activity"/>
    <property type="evidence" value="ECO:0007669"/>
    <property type="project" value="TreeGrafter"/>
</dbReference>
<sequence length="748" mass="81181">MQWTKVLGLGLGAAALLGLGIILGHFAIPKKANSPAPSDLDLELLETVMGQLDAHRIRENLRELSREPHLASSPRDEDLVQLLLQRWKDPESGLDSAEAFTYEVLLSFPSQEQPNVVDIAMTLPPPPTVGPTGDIIHSCHRTEENVTGEQGGPDVVQPYAAYAPSGTPQGLLVYANRGTEEDFKELQTQGIKLEGTIALTRYGGVGRGAKAVNAAKHGVAGVLVYTDPADINDGLSLPNETFPNSWYLPPSGVERGSYYKYFGDPLTPYLPAIPSSFRLDLANVSGFPPIPTQPIVCSLGCPAHNLNGTLAPATWQGALGCPYMLGPGFRPDGDFSADSQVNVSVYNRLELRNSSNVLGIIRGAVEPDRYVLYGNHRDSWVHGAVDPSSGTAVLLELSRVLGTLLKKGTWRPRRSIVFASWGAEEFGLIGSTEFTEEFFNKLQERTVAYINVDIAVFANATLRVQGTPPVQSVVFSATKEIRSPGPGDLSIYDNWIRYFNRSSPVYGLVPSLGSLGAGSDYAPFIHFLGISSMDIAYTYDRSKTSARIYPTYHTAFDTFDYVDKFLDPGFSSHQAVARTAGSIILRLSDSFFLPLKVSDYSETLRSFLQAAQQDLGALLEQHSISLGPLVTAVEKFEAAAAALGQRISALQKGSPDPLQVRMLNDQLMLLERTFLNPRAFPEERYYSHVLWATRTGSVATFPGLSNACSRARDTASGSEAWAEVQRQLSIVVTALEGAAATLRPVADL</sequence>
<evidence type="ECO:0000259" key="19">
    <source>
        <dbReference type="Pfam" id="PF04389"/>
    </source>
</evidence>
<dbReference type="SUPFAM" id="SSF52025">
    <property type="entry name" value="PA domain"/>
    <property type="match status" value="1"/>
</dbReference>
<keyword evidence="4" id="KW-0031">Aminopeptidase</keyword>
<dbReference type="Gene3D" id="3.50.30.30">
    <property type="match status" value="1"/>
</dbReference>
<evidence type="ECO:0000256" key="1">
    <source>
        <dbReference type="ARBA" id="ARBA00001947"/>
    </source>
</evidence>
<dbReference type="CDD" id="cd08022">
    <property type="entry name" value="M28_PSMA_like"/>
    <property type="match status" value="1"/>
</dbReference>
<keyword evidence="5" id="KW-0645">Protease</keyword>
<comment type="similarity">
    <text evidence="3">Belongs to the peptidase M28 family. M28B subfamily.</text>
</comment>
<evidence type="ECO:0000256" key="11">
    <source>
        <dbReference type="ARBA" id="ARBA00023049"/>
    </source>
</evidence>
<evidence type="ECO:0000256" key="16">
    <source>
        <dbReference type="ARBA" id="ARBA00081462"/>
    </source>
</evidence>
<evidence type="ECO:0000256" key="9">
    <source>
        <dbReference type="ARBA" id="ARBA00022837"/>
    </source>
</evidence>
<feature type="domain" description="PA" evidence="17">
    <location>
        <begin position="171"/>
        <end position="256"/>
    </location>
</feature>
<comment type="function">
    <text evidence="14">Aminopeptidase with broad substrate specificity. Has lower activity with substrates that have Asp or Glu in the P2' position, or Pro in the P3' position. Lacks activity with substrates that have both Pro in the P3' position and Asp or Glu in the P2' position. Lacks carboxypeptidase activity. Lacks dipeptidyl-peptidase IV type activity.</text>
</comment>
<name>A0A2K6AG66_MANLE</name>
<accession>A0A2K6AG66</accession>
<evidence type="ECO:0000259" key="17">
    <source>
        <dbReference type="Pfam" id="PF02225"/>
    </source>
</evidence>
<dbReference type="Ensembl" id="ENSMLET00000062634.1">
    <property type="protein sequence ID" value="ENSMLEP00000039020.1"/>
    <property type="gene ID" value="ENSMLEG00000043545.1"/>
</dbReference>
<keyword evidence="10" id="KW-0735">Signal-anchor</keyword>
<dbReference type="FunFam" id="3.40.630.10:FF:000101">
    <property type="entry name" value="N-acetylated alpha-linked acidic dipeptidase like 1"/>
    <property type="match status" value="2"/>
</dbReference>
<evidence type="ECO:0000256" key="13">
    <source>
        <dbReference type="ARBA" id="ARBA00023180"/>
    </source>
</evidence>
<evidence type="ECO:0000256" key="3">
    <source>
        <dbReference type="ARBA" id="ARBA00005634"/>
    </source>
</evidence>
<dbReference type="CDD" id="cd02121">
    <property type="entry name" value="PA_GCPII_like"/>
    <property type="match status" value="1"/>
</dbReference>
<feature type="domain" description="Transferrin receptor-like dimerisation" evidence="18">
    <location>
        <begin position="624"/>
        <end position="743"/>
    </location>
</feature>
<dbReference type="FunFam" id="3.50.30.30:FF:000044">
    <property type="entry name" value="N-acetylated alpha-linked acidic dipeptidase like 1"/>
    <property type="match status" value="1"/>
</dbReference>
<evidence type="ECO:0000256" key="6">
    <source>
        <dbReference type="ARBA" id="ARBA00022723"/>
    </source>
</evidence>